<dbReference type="GO" id="GO:0016567">
    <property type="term" value="P:protein ubiquitination"/>
    <property type="evidence" value="ECO:0007669"/>
    <property type="project" value="InterPro"/>
</dbReference>
<dbReference type="GO" id="GO:0004842">
    <property type="term" value="F:ubiquitin-protein transferase activity"/>
    <property type="evidence" value="ECO:0007669"/>
    <property type="project" value="InterPro"/>
</dbReference>
<dbReference type="Proteomes" id="UP001208570">
    <property type="component" value="Unassembled WGS sequence"/>
</dbReference>
<dbReference type="SMART" id="SM00184">
    <property type="entry name" value="RING"/>
    <property type="match status" value="1"/>
</dbReference>
<dbReference type="EMBL" id="JAODUP010000629">
    <property type="protein sequence ID" value="KAK2146141.1"/>
    <property type="molecule type" value="Genomic_DNA"/>
</dbReference>
<dbReference type="SUPFAM" id="SSF57850">
    <property type="entry name" value="RING/U-box"/>
    <property type="match status" value="1"/>
</dbReference>
<evidence type="ECO:0000256" key="3">
    <source>
        <dbReference type="PROSITE-ProRule" id="PRU00175"/>
    </source>
</evidence>
<feature type="coiled-coil region" evidence="4">
    <location>
        <begin position="228"/>
        <end position="276"/>
    </location>
</feature>
<dbReference type="GO" id="GO:0036297">
    <property type="term" value="P:interstrand cross-link repair"/>
    <property type="evidence" value="ECO:0007669"/>
    <property type="project" value="InterPro"/>
</dbReference>
<keyword evidence="1 3" id="KW-0479">Metal-binding</keyword>
<name>A0AAD9MW75_9ANNE</name>
<evidence type="ECO:0000256" key="2">
    <source>
        <dbReference type="ARBA" id="ARBA00022833"/>
    </source>
</evidence>
<protein>
    <recommendedName>
        <fullName evidence="5">RING-type domain-containing protein</fullName>
    </recommendedName>
</protein>
<keyword evidence="1 3" id="KW-0863">Zinc-finger</keyword>
<dbReference type="CDD" id="cd16450">
    <property type="entry name" value="mRING-C3HGC3_RFWD3"/>
    <property type="match status" value="1"/>
</dbReference>
<evidence type="ECO:0000256" key="1">
    <source>
        <dbReference type="ARBA" id="ARBA00022771"/>
    </source>
</evidence>
<comment type="caution">
    <text evidence="6">The sequence shown here is derived from an EMBL/GenBank/DDBJ whole genome shotgun (WGS) entry which is preliminary data.</text>
</comment>
<evidence type="ECO:0000259" key="5">
    <source>
        <dbReference type="PROSITE" id="PS50089"/>
    </source>
</evidence>
<feature type="domain" description="RING-type" evidence="5">
    <location>
        <begin position="160"/>
        <end position="204"/>
    </location>
</feature>
<organism evidence="6 7">
    <name type="scientific">Paralvinella palmiformis</name>
    <dbReference type="NCBI Taxonomy" id="53620"/>
    <lineage>
        <taxon>Eukaryota</taxon>
        <taxon>Metazoa</taxon>
        <taxon>Spiralia</taxon>
        <taxon>Lophotrochozoa</taxon>
        <taxon>Annelida</taxon>
        <taxon>Polychaeta</taxon>
        <taxon>Sedentaria</taxon>
        <taxon>Canalipalpata</taxon>
        <taxon>Terebellida</taxon>
        <taxon>Terebelliformia</taxon>
        <taxon>Alvinellidae</taxon>
        <taxon>Paralvinella</taxon>
    </lineage>
</organism>
<dbReference type="PROSITE" id="PS50089">
    <property type="entry name" value="ZF_RING_2"/>
    <property type="match status" value="1"/>
</dbReference>
<keyword evidence="2" id="KW-0862">Zinc</keyword>
<dbReference type="InterPro" id="IPR013083">
    <property type="entry name" value="Znf_RING/FYVE/PHD"/>
</dbReference>
<dbReference type="InterPro" id="IPR001841">
    <property type="entry name" value="Znf_RING"/>
</dbReference>
<accession>A0AAD9MW75</accession>
<dbReference type="GO" id="GO:0005634">
    <property type="term" value="C:nucleus"/>
    <property type="evidence" value="ECO:0007669"/>
    <property type="project" value="InterPro"/>
</dbReference>
<gene>
    <name evidence="6" type="ORF">LSH36_629g01055</name>
</gene>
<keyword evidence="4" id="KW-0175">Coiled coil</keyword>
<dbReference type="Gene3D" id="3.30.40.10">
    <property type="entry name" value="Zinc/RING finger domain, C3HC4 (zinc finger)"/>
    <property type="match status" value="1"/>
</dbReference>
<dbReference type="PANTHER" id="PTHR16047:SF7">
    <property type="entry name" value="E3 UBIQUITIN-PROTEIN LIGASE RFWD3"/>
    <property type="match status" value="1"/>
</dbReference>
<reference evidence="6" key="1">
    <citation type="journal article" date="2023" name="Mol. Biol. Evol.">
        <title>Third-Generation Sequencing Reveals the Adaptive Role of the Epigenome in Three Deep-Sea Polychaetes.</title>
        <authorList>
            <person name="Perez M."/>
            <person name="Aroh O."/>
            <person name="Sun Y."/>
            <person name="Lan Y."/>
            <person name="Juniper S.K."/>
            <person name="Young C.R."/>
            <person name="Angers B."/>
            <person name="Qian P.Y."/>
        </authorList>
    </citation>
    <scope>NUCLEOTIDE SEQUENCE</scope>
    <source>
        <strain evidence="6">P08H-3</strain>
    </source>
</reference>
<evidence type="ECO:0000256" key="4">
    <source>
        <dbReference type="SAM" id="Coils"/>
    </source>
</evidence>
<evidence type="ECO:0000313" key="6">
    <source>
        <dbReference type="EMBL" id="KAK2146141.1"/>
    </source>
</evidence>
<dbReference type="Pfam" id="PF13639">
    <property type="entry name" value="zf-RING_2"/>
    <property type="match status" value="1"/>
</dbReference>
<dbReference type="PANTHER" id="PTHR16047">
    <property type="entry name" value="RFWD3 PROTEIN"/>
    <property type="match status" value="1"/>
</dbReference>
<keyword evidence="7" id="KW-1185">Reference proteome</keyword>
<dbReference type="InterPro" id="IPR037381">
    <property type="entry name" value="RFWD3"/>
</dbReference>
<evidence type="ECO:0000313" key="7">
    <source>
        <dbReference type="Proteomes" id="UP001208570"/>
    </source>
</evidence>
<proteinExistence type="predicted"/>
<sequence length="281" mass="30359">MSTGQLSDTRTITSARIGIDHGQSSSVTGGTAVVAGSHSGLSPATGVSTAASISDNSAVSSQSASLRLSGIDRLMANTETIMLSGEDNLASLIEGRNINGASDSVVILAADPVPGPSSLDTSNVDFKSPKRYRPSVTIPSAQSVDDCQSGDKEEEEGQCCPICFDQWTNSGQHRLVSLRCGHLFGQSCIERWLSGQSGKCPQCNKRARRRDIRVLYAKSLKVADTSEKDEAVRQLEKERKSRQEAELQAAQTRLLLQMARDECHRLADEINRHKQQLAHYS</sequence>
<dbReference type="AlphaFoldDB" id="A0AAD9MW75"/>
<dbReference type="GO" id="GO:0008270">
    <property type="term" value="F:zinc ion binding"/>
    <property type="evidence" value="ECO:0007669"/>
    <property type="project" value="UniProtKB-KW"/>
</dbReference>